<keyword evidence="2" id="KW-1185">Reference proteome</keyword>
<reference evidence="2" key="1">
    <citation type="journal article" date="2021" name="ISME J.">
        <title>Evolutionary origin and ecological implication of a unique nif island in free-living Bradyrhizobium lineages.</title>
        <authorList>
            <person name="Tao J."/>
        </authorList>
    </citation>
    <scope>NUCLEOTIDE SEQUENCE [LARGE SCALE GENOMIC DNA]</scope>
    <source>
        <strain evidence="2">SZCCT0434</strain>
    </source>
</reference>
<comment type="caution">
    <text evidence="1">The sequence shown here is derived from an EMBL/GenBank/DDBJ whole genome shotgun (WGS) entry which is preliminary data.</text>
</comment>
<protein>
    <submittedName>
        <fullName evidence="1">Uncharacterized protein</fullName>
    </submittedName>
</protein>
<dbReference type="EMBL" id="JAFCJH010000016">
    <property type="protein sequence ID" value="MBR0797242.1"/>
    <property type="molecule type" value="Genomic_DNA"/>
</dbReference>
<gene>
    <name evidence="1" type="ORF">JQ615_17770</name>
</gene>
<accession>A0ABS5FKC5</accession>
<dbReference type="RefSeq" id="WP_212493203.1">
    <property type="nucleotide sequence ID" value="NZ_JAFCJH010000016.1"/>
</dbReference>
<evidence type="ECO:0000313" key="2">
    <source>
        <dbReference type="Proteomes" id="UP001315278"/>
    </source>
</evidence>
<evidence type="ECO:0000313" key="1">
    <source>
        <dbReference type="EMBL" id="MBR0797242.1"/>
    </source>
</evidence>
<sequence length="75" mass="8504">MLTDIGQKQLTEWAETCLRINHLNTLVQREIKSGTAQRAAELSERARRRAWIMFREMIAAGAAKPPGYTESDNSN</sequence>
<proteinExistence type="predicted"/>
<dbReference type="Proteomes" id="UP001315278">
    <property type="component" value="Unassembled WGS sequence"/>
</dbReference>
<organism evidence="1 2">
    <name type="scientific">Bradyrhizobium jicamae</name>
    <dbReference type="NCBI Taxonomy" id="280332"/>
    <lineage>
        <taxon>Bacteria</taxon>
        <taxon>Pseudomonadati</taxon>
        <taxon>Pseudomonadota</taxon>
        <taxon>Alphaproteobacteria</taxon>
        <taxon>Hyphomicrobiales</taxon>
        <taxon>Nitrobacteraceae</taxon>
        <taxon>Bradyrhizobium</taxon>
    </lineage>
</organism>
<name>A0ABS5FKC5_9BRAD</name>